<dbReference type="Gene3D" id="2.40.50.640">
    <property type="match status" value="1"/>
</dbReference>
<dbReference type="GO" id="GO:0006402">
    <property type="term" value="P:mRNA catabolic process"/>
    <property type="evidence" value="ECO:0007669"/>
    <property type="project" value="TreeGrafter"/>
</dbReference>
<keyword evidence="12" id="KW-1185">Reference proteome</keyword>
<comment type="catalytic activity">
    <reaction evidence="1">
        <text>Exonucleolytic cleavage in the 3'- to 5'-direction to yield nucleoside 5'-phosphates.</text>
        <dbReference type="EC" id="3.1.13.1"/>
    </reaction>
</comment>
<evidence type="ECO:0000259" key="10">
    <source>
        <dbReference type="PROSITE" id="PS50126"/>
    </source>
</evidence>
<dbReference type="GO" id="GO:0005829">
    <property type="term" value="C:cytosol"/>
    <property type="evidence" value="ECO:0007669"/>
    <property type="project" value="TreeGrafter"/>
</dbReference>
<dbReference type="NCBIfam" id="TIGR00358">
    <property type="entry name" value="3_prime_RNase"/>
    <property type="match status" value="1"/>
</dbReference>
<dbReference type="EC" id="3.1.13.1" evidence="9"/>
<dbReference type="STRING" id="762983.HMPREF9444_00091"/>
<dbReference type="eggNOG" id="COG4776">
    <property type="taxonomic scope" value="Bacteria"/>
</dbReference>
<evidence type="ECO:0000256" key="5">
    <source>
        <dbReference type="ARBA" id="ARBA00022722"/>
    </source>
</evidence>
<dbReference type="GO" id="GO:0003723">
    <property type="term" value="F:RNA binding"/>
    <property type="evidence" value="ECO:0007669"/>
    <property type="project" value="UniProtKB-KW"/>
</dbReference>
<dbReference type="Proteomes" id="UP000018458">
    <property type="component" value="Unassembled WGS sequence"/>
</dbReference>
<dbReference type="InterPro" id="IPR013223">
    <property type="entry name" value="RNase_B_OB_dom"/>
</dbReference>
<comment type="similarity">
    <text evidence="3">Belongs to the RNR ribonuclease family. RNase II subfamily.</text>
</comment>
<dbReference type="InterPro" id="IPR012340">
    <property type="entry name" value="NA-bd_OB-fold"/>
</dbReference>
<evidence type="ECO:0000256" key="2">
    <source>
        <dbReference type="ARBA" id="ARBA00004496"/>
    </source>
</evidence>
<dbReference type="InterPro" id="IPR022966">
    <property type="entry name" value="RNase_II/R_CS"/>
</dbReference>
<dbReference type="InterPro" id="IPR011804">
    <property type="entry name" value="RNase_II"/>
</dbReference>
<evidence type="ECO:0000256" key="4">
    <source>
        <dbReference type="ARBA" id="ARBA00022490"/>
    </source>
</evidence>
<evidence type="ECO:0000256" key="8">
    <source>
        <dbReference type="ARBA" id="ARBA00022884"/>
    </source>
</evidence>
<dbReference type="PANTHER" id="PTHR23355">
    <property type="entry name" value="RIBONUCLEASE"/>
    <property type="match status" value="1"/>
</dbReference>
<dbReference type="GO" id="GO:0008859">
    <property type="term" value="F:exoribonuclease II activity"/>
    <property type="evidence" value="ECO:0007669"/>
    <property type="project" value="UniProtKB-UniRule"/>
</dbReference>
<gene>
    <name evidence="11" type="primary">rnb</name>
    <name evidence="11" type="ORF">HMPREF9444_00091</name>
</gene>
<dbReference type="InterPro" id="IPR003029">
    <property type="entry name" value="S1_domain"/>
</dbReference>
<dbReference type="InterPro" id="IPR050180">
    <property type="entry name" value="RNR_Ribonuclease"/>
</dbReference>
<dbReference type="PROSITE" id="PS01175">
    <property type="entry name" value="RIBONUCLEASE_II"/>
    <property type="match status" value="1"/>
</dbReference>
<keyword evidence="7" id="KW-0269">Exonuclease</keyword>
<keyword evidence="4" id="KW-0963">Cytoplasm</keyword>
<evidence type="ECO:0000313" key="12">
    <source>
        <dbReference type="Proteomes" id="UP000018458"/>
    </source>
</evidence>
<dbReference type="AlphaFoldDB" id="E8LHD2"/>
<feature type="domain" description="S1 motif" evidence="10">
    <location>
        <begin position="566"/>
        <end position="648"/>
    </location>
</feature>
<dbReference type="Pfam" id="PF00773">
    <property type="entry name" value="RNB"/>
    <property type="match status" value="1"/>
</dbReference>
<dbReference type="Gene3D" id="2.40.50.140">
    <property type="entry name" value="Nucleic acid-binding proteins"/>
    <property type="match status" value="2"/>
</dbReference>
<dbReference type="SMART" id="SM00955">
    <property type="entry name" value="RNB"/>
    <property type="match status" value="1"/>
</dbReference>
<dbReference type="Pfam" id="PF08206">
    <property type="entry name" value="OB_RNB"/>
    <property type="match status" value="1"/>
</dbReference>
<dbReference type="PROSITE" id="PS50126">
    <property type="entry name" value="S1"/>
    <property type="match status" value="1"/>
</dbReference>
<evidence type="ECO:0000256" key="6">
    <source>
        <dbReference type="ARBA" id="ARBA00022801"/>
    </source>
</evidence>
<dbReference type="InterPro" id="IPR001900">
    <property type="entry name" value="RNase_II/R"/>
</dbReference>
<dbReference type="InterPro" id="IPR004476">
    <property type="entry name" value="RNase_II/RNase_R"/>
</dbReference>
<keyword evidence="5" id="KW-0540">Nuclease</keyword>
<dbReference type="OrthoDB" id="9764149at2"/>
<dbReference type="RefSeq" id="WP_009142320.1">
    <property type="nucleotide sequence ID" value="NZ_GL830944.1"/>
</dbReference>
<dbReference type="SUPFAM" id="SSF50249">
    <property type="entry name" value="Nucleic acid-binding proteins"/>
    <property type="match status" value="3"/>
</dbReference>
<evidence type="ECO:0000313" key="11">
    <source>
        <dbReference type="EMBL" id="EFY08040.1"/>
    </source>
</evidence>
<dbReference type="HOGENOM" id="CLU_002333_7_3_6"/>
<keyword evidence="8" id="KW-0694">RNA-binding</keyword>
<protein>
    <recommendedName>
        <fullName evidence="9">Exoribonuclease II</fullName>
        <ecNumber evidence="9">3.1.13.1</ecNumber>
    </recommendedName>
</protein>
<accession>E8LHD2</accession>
<sequence>MLFDDPALRQLKQKFNQEKIRKEGTVRATDRGFGFLEASDKESYFITPNNMRSIMHGDRISAVIESDDKGKQQAVPEKLVVPVLSRFVGRVRLNKNKIQVIPDLPNVSLPVFTVDKRQDQSIALKNGDWVICNLVKHALKDGNFKAELIERITDAKDPKVPWTVVLRGLDLPLEPPSFHEFTNHEADLLREDMSAIPFVTIDSAKTKDMDDALYIEKNSDNSFKLYVAIADPTAYIGEDSPLNKSAASRAFSIYLPGRDIPMLPRELSDDLCSLKENEERQALVGIIPILSDGTVDSLNTEFKLARIKSHGKLVYNYVSDFLEKGASDNFVPTDEIKDILNKLVEFAKLRDNYRSTHAASFKNRPDYDFVLTEDGALDHIEVNYRRIANQIVEEAMISANIAAGDILAAKFNAGVFNSHKGFDLSAANEILSLLESEGFKGADAENLKDMQEFSAIRRYANAMDSGYLDARIRKLQDYSQISITPAPHFALGVNNYATWTSPIRKYGDMVNHRLLKALILHSDHPTLPDDATLQTMNQARRINRMAERDVKDWLYVDYLEGDIAKKTEFTGEIFDIVRGGLRVSLKENGAMIFIPASLIADNKNDVDFDGQNGIIFVGGKPTWRLSDEIKVRILSVNKETRSIVGAPTVGLPGVVLPNPDDQRNKR</sequence>
<dbReference type="PANTHER" id="PTHR23355:SF37">
    <property type="entry name" value="EXORIBONUCLEASE 2"/>
    <property type="match status" value="1"/>
</dbReference>
<evidence type="ECO:0000256" key="3">
    <source>
        <dbReference type="ARBA" id="ARBA00009925"/>
    </source>
</evidence>
<dbReference type="SMART" id="SM00357">
    <property type="entry name" value="CSP"/>
    <property type="match status" value="1"/>
</dbReference>
<evidence type="ECO:0000256" key="1">
    <source>
        <dbReference type="ARBA" id="ARBA00001849"/>
    </source>
</evidence>
<dbReference type="Pfam" id="PF17876">
    <property type="entry name" value="CSD2"/>
    <property type="match status" value="1"/>
</dbReference>
<comment type="subcellular location">
    <subcellularLocation>
        <location evidence="2">Cytoplasm</location>
    </subcellularLocation>
</comment>
<name>E8LHD2_SUCHY</name>
<keyword evidence="6 11" id="KW-0378">Hydrolase</keyword>
<organism evidence="11 12">
    <name type="scientific">Succinatimonas hippei (strain DSM 22608 / JCM 16073 / KCTC 15190 / YIT 12066)</name>
    <dbReference type="NCBI Taxonomy" id="762983"/>
    <lineage>
        <taxon>Bacteria</taxon>
        <taxon>Pseudomonadati</taxon>
        <taxon>Pseudomonadota</taxon>
        <taxon>Gammaproteobacteria</taxon>
        <taxon>Aeromonadales</taxon>
        <taxon>Succinivibrionaceae</taxon>
        <taxon>Succinatimonas</taxon>
    </lineage>
</organism>
<comment type="caution">
    <text evidence="11">The sequence shown here is derived from an EMBL/GenBank/DDBJ whole genome shotgun (WGS) entry which is preliminary data.</text>
</comment>
<proteinExistence type="inferred from homology"/>
<dbReference type="EMBL" id="AEVO01000006">
    <property type="protein sequence ID" value="EFY08040.1"/>
    <property type="molecule type" value="Genomic_DNA"/>
</dbReference>
<dbReference type="NCBIfam" id="TIGR02062">
    <property type="entry name" value="RNase_B"/>
    <property type="match status" value="1"/>
</dbReference>
<dbReference type="InterPro" id="IPR040476">
    <property type="entry name" value="CSD2"/>
</dbReference>
<dbReference type="InterPro" id="IPR011129">
    <property type="entry name" value="CSD"/>
</dbReference>
<dbReference type="Pfam" id="PF00575">
    <property type="entry name" value="S1"/>
    <property type="match status" value="1"/>
</dbReference>
<dbReference type="NCBIfam" id="NF003455">
    <property type="entry name" value="PRK05054.1"/>
    <property type="match status" value="1"/>
</dbReference>
<reference evidence="11 12" key="1">
    <citation type="submission" date="2011-01" db="EMBL/GenBank/DDBJ databases">
        <authorList>
            <person name="Weinstock G."/>
            <person name="Sodergren E."/>
            <person name="Clifton S."/>
            <person name="Fulton L."/>
            <person name="Fulton B."/>
            <person name="Courtney L."/>
            <person name="Fronick C."/>
            <person name="Harrison M."/>
            <person name="Strong C."/>
            <person name="Farmer C."/>
            <person name="Delahaunty K."/>
            <person name="Markovic C."/>
            <person name="Hall O."/>
            <person name="Minx P."/>
            <person name="Tomlinson C."/>
            <person name="Mitreva M."/>
            <person name="Hou S."/>
            <person name="Chen J."/>
            <person name="Wollam A."/>
            <person name="Pepin K.H."/>
            <person name="Johnson M."/>
            <person name="Bhonagiri V."/>
            <person name="Zhang X."/>
            <person name="Suruliraj S."/>
            <person name="Warren W."/>
            <person name="Chinwalla A."/>
            <person name="Mardis E.R."/>
            <person name="Wilson R.K."/>
        </authorList>
    </citation>
    <scope>NUCLEOTIDE SEQUENCE [LARGE SCALE GENOMIC DNA]</scope>
    <source>
        <strain evidence="12">DSM 22608 / JCM 16073 / KCTC 15190 / YIT 12066</strain>
    </source>
</reference>
<evidence type="ECO:0000256" key="7">
    <source>
        <dbReference type="ARBA" id="ARBA00022839"/>
    </source>
</evidence>
<evidence type="ECO:0000256" key="9">
    <source>
        <dbReference type="NCBIfam" id="TIGR02062"/>
    </source>
</evidence>